<dbReference type="FunFam" id="2.40.70.10:FF:000049">
    <property type="entry name" value="Aspartyl protease AED1"/>
    <property type="match status" value="1"/>
</dbReference>
<sequence length="488" mass="53735">MAVFLRFLLQASLLVSCLVCSCFQNTYAKEPGESQHSRSHIVSVSSLLPSTVCNRSRKVSSKDSLELVHKHGPCSELNQGKAKAPSWSEILLKDQARVRSINFRRRYMNSDGNRFEQTKSKNLPFGYDLAIGGSEIYAKIDIGTPGQSNYVILDTGSDITWIQCKPCLRCFKQPSPIFDPSKSSSYTTLPCNSSKCNLLSDSRPPHPQRCLSNKCFYSSGYVDGSFSKGYFVQDKLTFPTADSKSKLVVNNYLFGCGLNNRDTNSESSIGLMGLSRAPISFVYQTASKFKKYFSYCIPSDYSSTGYLTFGKPNDLNHKYIKFTPIPTTPQQSQYYDVNITGISVAGKILPIKGSVYADGGAIVDSGTVFTWLQPEAYAALRSAFRKEMARYKFVGANVNTDTCYDFSSYQTVVIPKVSFFFKGGVELEVDVKGTMVAVVADDVRKVCLAFGAANKGDGATLGNIMQRSIEVVHDVEGRRVGFGHGTCA</sequence>
<feature type="domain" description="Peptidase A1" evidence="5">
    <location>
        <begin position="136"/>
        <end position="483"/>
    </location>
</feature>
<evidence type="ECO:0000256" key="4">
    <source>
        <dbReference type="SAM" id="SignalP"/>
    </source>
</evidence>
<reference evidence="6" key="2">
    <citation type="submission" date="2023-02" db="EMBL/GenBank/DDBJ databases">
        <authorList>
            <person name="Swenson N.G."/>
            <person name="Wegrzyn J.L."/>
            <person name="Mcevoy S.L."/>
        </authorList>
    </citation>
    <scope>NUCLEOTIDE SEQUENCE</scope>
    <source>
        <strain evidence="6">91603</strain>
        <tissue evidence="6">Leaf</tissue>
    </source>
</reference>
<evidence type="ECO:0000256" key="3">
    <source>
        <dbReference type="RuleBase" id="RU000454"/>
    </source>
</evidence>
<dbReference type="PRINTS" id="PR00792">
    <property type="entry name" value="PEPSIN"/>
</dbReference>
<dbReference type="PROSITE" id="PS00141">
    <property type="entry name" value="ASP_PROTEASE"/>
    <property type="match status" value="1"/>
</dbReference>
<dbReference type="Pfam" id="PF14543">
    <property type="entry name" value="TAXi_N"/>
    <property type="match status" value="1"/>
</dbReference>
<gene>
    <name evidence="6" type="ORF">LWI28_017037</name>
</gene>
<dbReference type="InterPro" id="IPR001969">
    <property type="entry name" value="Aspartic_peptidase_AS"/>
</dbReference>
<feature type="chain" id="PRO_5042123780" description="Peptidase A1 domain-containing protein" evidence="4">
    <location>
        <begin position="29"/>
        <end position="488"/>
    </location>
</feature>
<dbReference type="InterPro" id="IPR021109">
    <property type="entry name" value="Peptidase_aspartic_dom_sf"/>
</dbReference>
<dbReference type="PROSITE" id="PS51257">
    <property type="entry name" value="PROKAR_LIPOPROTEIN"/>
    <property type="match status" value="1"/>
</dbReference>
<dbReference type="SUPFAM" id="SSF50630">
    <property type="entry name" value="Acid proteases"/>
    <property type="match status" value="1"/>
</dbReference>
<reference evidence="6" key="1">
    <citation type="journal article" date="2022" name="Plant J.">
        <title>Strategies of tolerance reflected in two North American maple genomes.</title>
        <authorList>
            <person name="McEvoy S.L."/>
            <person name="Sezen U.U."/>
            <person name="Trouern-Trend A."/>
            <person name="McMahon S.M."/>
            <person name="Schaberg P.G."/>
            <person name="Yang J."/>
            <person name="Wegrzyn J.L."/>
            <person name="Swenson N.G."/>
        </authorList>
    </citation>
    <scope>NUCLEOTIDE SEQUENCE</scope>
    <source>
        <strain evidence="6">91603</strain>
    </source>
</reference>
<dbReference type="PANTHER" id="PTHR13683:SF750">
    <property type="entry name" value="ASPARTYL PROTEASE AED1"/>
    <property type="match status" value="1"/>
</dbReference>
<dbReference type="InterPro" id="IPR032799">
    <property type="entry name" value="TAXi_C"/>
</dbReference>
<proteinExistence type="inferred from homology"/>
<keyword evidence="7" id="KW-1185">Reference proteome</keyword>
<keyword evidence="4" id="KW-0732">Signal</keyword>
<dbReference type="AlphaFoldDB" id="A0AAD5JBF0"/>
<evidence type="ECO:0000313" key="6">
    <source>
        <dbReference type="EMBL" id="KAI9192021.1"/>
    </source>
</evidence>
<keyword evidence="3" id="KW-0378">Hydrolase</keyword>
<evidence type="ECO:0000313" key="7">
    <source>
        <dbReference type="Proteomes" id="UP001064489"/>
    </source>
</evidence>
<dbReference type="EMBL" id="JAJSOW010000004">
    <property type="protein sequence ID" value="KAI9192021.1"/>
    <property type="molecule type" value="Genomic_DNA"/>
</dbReference>
<feature type="signal peptide" evidence="4">
    <location>
        <begin position="1"/>
        <end position="28"/>
    </location>
</feature>
<organism evidence="6 7">
    <name type="scientific">Acer negundo</name>
    <name type="common">Box elder</name>
    <dbReference type="NCBI Taxonomy" id="4023"/>
    <lineage>
        <taxon>Eukaryota</taxon>
        <taxon>Viridiplantae</taxon>
        <taxon>Streptophyta</taxon>
        <taxon>Embryophyta</taxon>
        <taxon>Tracheophyta</taxon>
        <taxon>Spermatophyta</taxon>
        <taxon>Magnoliopsida</taxon>
        <taxon>eudicotyledons</taxon>
        <taxon>Gunneridae</taxon>
        <taxon>Pentapetalae</taxon>
        <taxon>rosids</taxon>
        <taxon>malvids</taxon>
        <taxon>Sapindales</taxon>
        <taxon>Sapindaceae</taxon>
        <taxon>Hippocastanoideae</taxon>
        <taxon>Acereae</taxon>
        <taxon>Acer</taxon>
    </lineage>
</organism>
<dbReference type="Pfam" id="PF14541">
    <property type="entry name" value="TAXi_C"/>
    <property type="match status" value="1"/>
</dbReference>
<feature type="active site" evidence="2">
    <location>
        <position position="154"/>
    </location>
</feature>
<comment type="caution">
    <text evidence="6">The sequence shown here is derived from an EMBL/GenBank/DDBJ whole genome shotgun (WGS) entry which is preliminary data.</text>
</comment>
<dbReference type="InterPro" id="IPR001461">
    <property type="entry name" value="Aspartic_peptidase_A1"/>
</dbReference>
<comment type="similarity">
    <text evidence="1 3">Belongs to the peptidase A1 family.</text>
</comment>
<dbReference type="InterPro" id="IPR033121">
    <property type="entry name" value="PEPTIDASE_A1"/>
</dbReference>
<keyword evidence="3" id="KW-0064">Aspartyl protease</keyword>
<dbReference type="GO" id="GO:0004190">
    <property type="term" value="F:aspartic-type endopeptidase activity"/>
    <property type="evidence" value="ECO:0007669"/>
    <property type="project" value="UniProtKB-KW"/>
</dbReference>
<feature type="active site" evidence="2">
    <location>
        <position position="364"/>
    </location>
</feature>
<dbReference type="InterPro" id="IPR032861">
    <property type="entry name" value="TAXi_N"/>
</dbReference>
<dbReference type="PROSITE" id="PS51767">
    <property type="entry name" value="PEPTIDASE_A1"/>
    <property type="match status" value="1"/>
</dbReference>
<evidence type="ECO:0000256" key="1">
    <source>
        <dbReference type="ARBA" id="ARBA00007447"/>
    </source>
</evidence>
<name>A0AAD5JBF0_ACENE</name>
<dbReference type="Gene3D" id="2.40.70.10">
    <property type="entry name" value="Acid Proteases"/>
    <property type="match status" value="2"/>
</dbReference>
<evidence type="ECO:0000256" key="2">
    <source>
        <dbReference type="PIRSR" id="PIRSR601461-1"/>
    </source>
</evidence>
<dbReference type="PANTHER" id="PTHR13683">
    <property type="entry name" value="ASPARTYL PROTEASES"/>
    <property type="match status" value="1"/>
</dbReference>
<dbReference type="Proteomes" id="UP001064489">
    <property type="component" value="Chromosome 6"/>
</dbReference>
<protein>
    <recommendedName>
        <fullName evidence="5">Peptidase A1 domain-containing protein</fullName>
    </recommendedName>
</protein>
<accession>A0AAD5JBF0</accession>
<keyword evidence="3" id="KW-0645">Protease</keyword>
<dbReference type="GO" id="GO:0006508">
    <property type="term" value="P:proteolysis"/>
    <property type="evidence" value="ECO:0007669"/>
    <property type="project" value="UniProtKB-KW"/>
</dbReference>
<evidence type="ECO:0000259" key="5">
    <source>
        <dbReference type="PROSITE" id="PS51767"/>
    </source>
</evidence>